<sequence length="307" mass="36260">MYLPSLGTYKNKFIALGVSYPLKTISVNSTLLPLLPYDHNKIGWPWTEETSPDIYHSKINWPKITIVTPSFNQAQFLEQTIRSVLLQNYPNLEYIIIDGDSTDGSKEILEKYSPWISYWHSEKDRGQGNAINMGFSLASGDYYAWINSDDYYIRGTFFKVAQEFMRSKKDFVYGYAYGYNCETKKLTLQTLLPVLDYFIKIPSIIQPSTFWSAKIHQPIWEELYCALDFELWLRLVKGNRRKLIKEPLSVANQHDNAKTFNPEMNAKWEEDHQKIWSPEAHGTVYEWKRIIFWNKIRRKLHKIFNRP</sequence>
<dbReference type="CDD" id="cd06433">
    <property type="entry name" value="GT_2_WfgS_like"/>
    <property type="match status" value="1"/>
</dbReference>
<name>A0A934ULT9_9SPHI</name>
<dbReference type="GO" id="GO:0016758">
    <property type="term" value="F:hexosyltransferase activity"/>
    <property type="evidence" value="ECO:0007669"/>
    <property type="project" value="UniProtKB-ARBA"/>
</dbReference>
<protein>
    <submittedName>
        <fullName evidence="2">Glycosyltransferase</fullName>
    </submittedName>
</protein>
<gene>
    <name evidence="2" type="ORF">I5M19_02725</name>
</gene>
<dbReference type="InterPro" id="IPR029044">
    <property type="entry name" value="Nucleotide-diphossugar_trans"/>
</dbReference>
<dbReference type="RefSeq" id="WP_200063772.1">
    <property type="nucleotide sequence ID" value="NZ_JAEHFW010000001.1"/>
</dbReference>
<comment type="caution">
    <text evidence="2">The sequence shown here is derived from an EMBL/GenBank/DDBJ whole genome shotgun (WGS) entry which is preliminary data.</text>
</comment>
<dbReference type="PANTHER" id="PTHR22916:SF65">
    <property type="entry name" value="SLR1065 PROTEIN"/>
    <property type="match status" value="1"/>
</dbReference>
<keyword evidence="3" id="KW-1185">Reference proteome</keyword>
<reference evidence="2" key="1">
    <citation type="submission" date="2020-12" db="EMBL/GenBank/DDBJ databases">
        <title>Bacterial novel species Mucilaginibacter sp. SD-g isolated from soil.</title>
        <authorList>
            <person name="Jung H.-Y."/>
        </authorList>
    </citation>
    <scope>NUCLEOTIDE SEQUENCE</scope>
    <source>
        <strain evidence="2">SD-g</strain>
    </source>
</reference>
<accession>A0A934ULT9</accession>
<dbReference type="EMBL" id="JAEHFW010000001">
    <property type="protein sequence ID" value="MBK0378201.1"/>
    <property type="molecule type" value="Genomic_DNA"/>
</dbReference>
<dbReference type="Pfam" id="PF00535">
    <property type="entry name" value="Glycos_transf_2"/>
    <property type="match status" value="1"/>
</dbReference>
<proteinExistence type="predicted"/>
<dbReference type="InterPro" id="IPR001173">
    <property type="entry name" value="Glyco_trans_2-like"/>
</dbReference>
<dbReference type="AlphaFoldDB" id="A0A934ULT9"/>
<dbReference type="Gene3D" id="3.90.550.10">
    <property type="entry name" value="Spore Coat Polysaccharide Biosynthesis Protein SpsA, Chain A"/>
    <property type="match status" value="1"/>
</dbReference>
<evidence type="ECO:0000313" key="2">
    <source>
        <dbReference type="EMBL" id="MBK0378201.1"/>
    </source>
</evidence>
<dbReference type="PANTHER" id="PTHR22916">
    <property type="entry name" value="GLYCOSYLTRANSFERASE"/>
    <property type="match status" value="1"/>
</dbReference>
<evidence type="ECO:0000259" key="1">
    <source>
        <dbReference type="Pfam" id="PF00535"/>
    </source>
</evidence>
<dbReference type="SUPFAM" id="SSF53448">
    <property type="entry name" value="Nucleotide-diphospho-sugar transferases"/>
    <property type="match status" value="1"/>
</dbReference>
<evidence type="ECO:0000313" key="3">
    <source>
        <dbReference type="Proteomes" id="UP000613193"/>
    </source>
</evidence>
<organism evidence="2 3">
    <name type="scientific">Mucilaginibacter segetis</name>
    <dbReference type="NCBI Taxonomy" id="2793071"/>
    <lineage>
        <taxon>Bacteria</taxon>
        <taxon>Pseudomonadati</taxon>
        <taxon>Bacteroidota</taxon>
        <taxon>Sphingobacteriia</taxon>
        <taxon>Sphingobacteriales</taxon>
        <taxon>Sphingobacteriaceae</taxon>
        <taxon>Mucilaginibacter</taxon>
    </lineage>
</organism>
<feature type="domain" description="Glycosyltransferase 2-like" evidence="1">
    <location>
        <begin position="65"/>
        <end position="192"/>
    </location>
</feature>
<dbReference type="Proteomes" id="UP000613193">
    <property type="component" value="Unassembled WGS sequence"/>
</dbReference>